<keyword evidence="5" id="KW-0949">S-adenosyl-L-methionine</keyword>
<dbReference type="InterPro" id="IPR014008">
    <property type="entry name" value="Cbl_synth_MTase_CbiT"/>
</dbReference>
<evidence type="ECO:0000256" key="1">
    <source>
        <dbReference type="ARBA" id="ARBA00004953"/>
    </source>
</evidence>
<dbReference type="PROSITE" id="PS01131">
    <property type="entry name" value="RRNA_A_DIMETH"/>
    <property type="match status" value="1"/>
</dbReference>
<feature type="domain" description="Methyltransferase" evidence="6">
    <location>
        <begin position="32"/>
        <end position="109"/>
    </location>
</feature>
<comment type="pathway">
    <text evidence="1">Cofactor biosynthesis; adenosylcobalamin biosynthesis.</text>
</comment>
<evidence type="ECO:0000259" key="6">
    <source>
        <dbReference type="Pfam" id="PF13847"/>
    </source>
</evidence>
<gene>
    <name evidence="7" type="ORF">BS638_05710</name>
</gene>
<dbReference type="GO" id="GO:0000179">
    <property type="term" value="F:rRNA (adenine-N6,N6-)-dimethyltransferase activity"/>
    <property type="evidence" value="ECO:0007669"/>
    <property type="project" value="InterPro"/>
</dbReference>
<name>A0A1S9IA72_9CLOT</name>
<keyword evidence="3 7" id="KW-0489">Methyltransferase</keyword>
<reference evidence="7 8" key="1">
    <citation type="submission" date="2016-12" db="EMBL/GenBank/DDBJ databases">
        <title>Clostridium tepidum sp. nov., a close relative of Clostridium sporogenes and Clostridium botulinum Group I.</title>
        <authorList>
            <person name="Dobritsa A.P."/>
            <person name="Kutumbaka K.K."/>
            <person name="Werner K."/>
            <person name="Wiedmann M."/>
            <person name="Asmus A."/>
            <person name="Samadpour M."/>
        </authorList>
    </citation>
    <scope>NUCLEOTIDE SEQUENCE [LARGE SCALE GENOMIC DNA]</scope>
    <source>
        <strain evidence="7 8">IEH 97212</strain>
    </source>
</reference>
<dbReference type="STRING" id="1962263.BS637_08585"/>
<evidence type="ECO:0000313" key="7">
    <source>
        <dbReference type="EMBL" id="OOO67176.1"/>
    </source>
</evidence>
<dbReference type="InterPro" id="IPR025714">
    <property type="entry name" value="Methyltranfer_dom"/>
</dbReference>
<evidence type="ECO:0000256" key="3">
    <source>
        <dbReference type="ARBA" id="ARBA00022603"/>
    </source>
</evidence>
<dbReference type="Proteomes" id="UP000190256">
    <property type="component" value="Unassembled WGS sequence"/>
</dbReference>
<keyword evidence="4 7" id="KW-0808">Transferase</keyword>
<dbReference type="PANTHER" id="PTHR43182:SF1">
    <property type="entry name" value="COBALT-PRECORRIN-7 C(5)-METHYLTRANSFERASE"/>
    <property type="match status" value="1"/>
</dbReference>
<evidence type="ECO:0000256" key="2">
    <source>
        <dbReference type="ARBA" id="ARBA00022573"/>
    </source>
</evidence>
<dbReference type="AlphaFoldDB" id="A0A1S9IA72"/>
<dbReference type="EMBL" id="MRAE01000010">
    <property type="protein sequence ID" value="OOO67176.1"/>
    <property type="molecule type" value="Genomic_DNA"/>
</dbReference>
<dbReference type="CDD" id="cd02440">
    <property type="entry name" value="AdoMet_MTases"/>
    <property type="match status" value="1"/>
</dbReference>
<comment type="caution">
    <text evidence="7">The sequence shown here is derived from an EMBL/GenBank/DDBJ whole genome shotgun (WGS) entry which is preliminary data.</text>
</comment>
<dbReference type="SUPFAM" id="SSF53335">
    <property type="entry name" value="S-adenosyl-L-methionine-dependent methyltransferases"/>
    <property type="match status" value="1"/>
</dbReference>
<dbReference type="GO" id="GO:0008276">
    <property type="term" value="F:protein methyltransferase activity"/>
    <property type="evidence" value="ECO:0007669"/>
    <property type="project" value="InterPro"/>
</dbReference>
<keyword evidence="2" id="KW-0169">Cobalamin biosynthesis</keyword>
<dbReference type="OrthoDB" id="9780707at2"/>
<protein>
    <submittedName>
        <fullName evidence="7">Precorrin-6Y C5,15-methyltransferase (Decarboxylating) subunit CbiT</fullName>
    </submittedName>
</protein>
<evidence type="ECO:0000256" key="5">
    <source>
        <dbReference type="ARBA" id="ARBA00022691"/>
    </source>
</evidence>
<accession>A0A1S9IA72</accession>
<dbReference type="InterPro" id="IPR020596">
    <property type="entry name" value="rRNA_Ade_Mease_Trfase_CS"/>
</dbReference>
<dbReference type="Gene3D" id="3.40.50.150">
    <property type="entry name" value="Vaccinia Virus protein VP39"/>
    <property type="match status" value="1"/>
</dbReference>
<proteinExistence type="predicted"/>
<dbReference type="GO" id="GO:0009236">
    <property type="term" value="P:cobalamin biosynthetic process"/>
    <property type="evidence" value="ECO:0007669"/>
    <property type="project" value="UniProtKB-UniPathway"/>
</dbReference>
<evidence type="ECO:0000313" key="8">
    <source>
        <dbReference type="Proteomes" id="UP000190256"/>
    </source>
</evidence>
<dbReference type="RefSeq" id="WP_078054512.1">
    <property type="nucleotide sequence ID" value="NZ_MRAE01000010.1"/>
</dbReference>
<dbReference type="UniPathway" id="UPA00148"/>
<organism evidence="7 8">
    <name type="scientific">Clostridium tepidum</name>
    <dbReference type="NCBI Taxonomy" id="1962263"/>
    <lineage>
        <taxon>Bacteria</taxon>
        <taxon>Bacillati</taxon>
        <taxon>Bacillota</taxon>
        <taxon>Clostridia</taxon>
        <taxon>Eubacteriales</taxon>
        <taxon>Clostridiaceae</taxon>
        <taxon>Clostridium</taxon>
    </lineage>
</organism>
<dbReference type="Pfam" id="PF13847">
    <property type="entry name" value="Methyltransf_31"/>
    <property type="match status" value="1"/>
</dbReference>
<dbReference type="NCBIfam" id="TIGR02469">
    <property type="entry name" value="CbiT"/>
    <property type="match status" value="1"/>
</dbReference>
<dbReference type="InterPro" id="IPR050714">
    <property type="entry name" value="Cobalamin_biosynth_MTase"/>
</dbReference>
<dbReference type="PANTHER" id="PTHR43182">
    <property type="entry name" value="COBALT-PRECORRIN-6B C(15)-METHYLTRANSFERASE (DECARBOXYLATING)"/>
    <property type="match status" value="1"/>
</dbReference>
<dbReference type="InterPro" id="IPR029063">
    <property type="entry name" value="SAM-dependent_MTases_sf"/>
</dbReference>
<evidence type="ECO:0000256" key="4">
    <source>
        <dbReference type="ARBA" id="ARBA00022679"/>
    </source>
</evidence>
<sequence length="191" mass="21101">MRYIKDEEFIRGDCPMTKEDIRILSIAKMNLDENSKVLDVGAGTGSISIQAAKICAKGHVIAIEKDDKALDIIKKNKKKFNCENLKIIEGEALEVEEDINDGFNSIFIGGSGGNLEEIISIYGKKLLNHGTMVLNFITINNLYTALETLNKINYKTECIQVSISKSKGKSNMLMANNPIFIIRATKNGGDL</sequence>